<dbReference type="RefSeq" id="WP_188537299.1">
    <property type="nucleotide sequence ID" value="NZ_BMFT01000001.1"/>
</dbReference>
<keyword evidence="3" id="KW-1185">Reference proteome</keyword>
<name>A0ABQ1YB83_9BACL</name>
<organism evidence="2 3">
    <name type="scientific">Paenibacillus segetis</name>
    <dbReference type="NCBI Taxonomy" id="1325360"/>
    <lineage>
        <taxon>Bacteria</taxon>
        <taxon>Bacillati</taxon>
        <taxon>Bacillota</taxon>
        <taxon>Bacilli</taxon>
        <taxon>Bacillales</taxon>
        <taxon>Paenibacillaceae</taxon>
        <taxon>Paenibacillus</taxon>
    </lineage>
</organism>
<evidence type="ECO:0000259" key="1">
    <source>
        <dbReference type="Pfam" id="PF21805"/>
    </source>
</evidence>
<dbReference type="Proteomes" id="UP000659344">
    <property type="component" value="Unassembled WGS sequence"/>
</dbReference>
<evidence type="ECO:0000313" key="2">
    <source>
        <dbReference type="EMBL" id="GGH18768.1"/>
    </source>
</evidence>
<protein>
    <recommendedName>
        <fullName evidence="1">Imm-5-like domain-containing protein</fullName>
    </recommendedName>
</protein>
<comment type="caution">
    <text evidence="2">The sequence shown here is derived from an EMBL/GenBank/DDBJ whole genome shotgun (WGS) entry which is preliminary data.</text>
</comment>
<dbReference type="EMBL" id="BMFT01000001">
    <property type="protein sequence ID" value="GGH18768.1"/>
    <property type="molecule type" value="Genomic_DNA"/>
</dbReference>
<proteinExistence type="predicted"/>
<accession>A0ABQ1YB83</accession>
<reference evidence="3" key="1">
    <citation type="journal article" date="2019" name="Int. J. Syst. Evol. Microbiol.">
        <title>The Global Catalogue of Microorganisms (GCM) 10K type strain sequencing project: providing services to taxonomists for standard genome sequencing and annotation.</title>
        <authorList>
            <consortium name="The Broad Institute Genomics Platform"/>
            <consortium name="The Broad Institute Genome Sequencing Center for Infectious Disease"/>
            <person name="Wu L."/>
            <person name="Ma J."/>
        </authorList>
    </citation>
    <scope>NUCLEOTIDE SEQUENCE [LARGE SCALE GENOMIC DNA]</scope>
    <source>
        <strain evidence="3">CGMCC 1.12769</strain>
    </source>
</reference>
<gene>
    <name evidence="2" type="ORF">GCM10008013_14980</name>
</gene>
<evidence type="ECO:0000313" key="3">
    <source>
        <dbReference type="Proteomes" id="UP000659344"/>
    </source>
</evidence>
<feature type="domain" description="Imm-5-like" evidence="1">
    <location>
        <begin position="1"/>
        <end position="40"/>
    </location>
</feature>
<sequence length="45" mass="5435">MRGHAMVASDYAIKAVGLDTQNDMTRITEEREWQLRELRQYMYQE</sequence>
<dbReference type="Pfam" id="PF21805">
    <property type="entry name" value="Imm5_like"/>
    <property type="match status" value="1"/>
</dbReference>
<dbReference type="InterPro" id="IPR048667">
    <property type="entry name" value="Imm5-like"/>
</dbReference>